<protein>
    <recommendedName>
        <fullName evidence="2">Oxo-4-hydroxy-4-carboxy-5-ureidoimidazoline decarboxylase domain-containing protein</fullName>
    </recommendedName>
</protein>
<dbReference type="SUPFAM" id="SSF158694">
    <property type="entry name" value="UraD-Like"/>
    <property type="match status" value="1"/>
</dbReference>
<evidence type="ECO:0000259" key="2">
    <source>
        <dbReference type="Pfam" id="PF09349"/>
    </source>
</evidence>
<sequence>MSGLPTIPTIAETNRLTLEKFTSVISLLFEPTAVLTKRIYDQRPFASYDQLLDTAGAEIKKLTPEELLEVINAHPRIGEKATNLSALSKIEQGQRASNEDEILAKWAELNKRYEDKYGFRFVIFVNGRKKESLFPIVEERIAHGDRTTELLTGLSDMVEIARDRANKLLAASASCPSP</sequence>
<dbReference type="Proteomes" id="UP000193922">
    <property type="component" value="Unassembled WGS sequence"/>
</dbReference>
<feature type="domain" description="Oxo-4-hydroxy-4-carboxy-5-ureidoimidazoline decarboxylase" evidence="2">
    <location>
        <begin position="14"/>
        <end position="166"/>
    </location>
</feature>
<proteinExistence type="predicted"/>
<name>A0A1Y1W535_9FUNG</name>
<dbReference type="EMBL" id="MCFD01000010">
    <property type="protein sequence ID" value="ORX68324.1"/>
    <property type="molecule type" value="Genomic_DNA"/>
</dbReference>
<evidence type="ECO:0000313" key="4">
    <source>
        <dbReference type="Proteomes" id="UP000193922"/>
    </source>
</evidence>
<dbReference type="InterPro" id="IPR036778">
    <property type="entry name" value="OHCU_decarboxylase_sf"/>
</dbReference>
<accession>A0A1Y1W535</accession>
<dbReference type="PANTHER" id="PTHR37987:SF1">
    <property type="entry name" value="OXO-4-HYDROXY-4-CARBOXY-5-UREIDOIMIDAZOLINE DECARBOXYLASE DOMAIN-CONTAINING PROTEIN"/>
    <property type="match status" value="1"/>
</dbReference>
<reference evidence="3 4" key="1">
    <citation type="submission" date="2016-07" db="EMBL/GenBank/DDBJ databases">
        <title>Pervasive Adenine N6-methylation of Active Genes in Fungi.</title>
        <authorList>
            <consortium name="DOE Joint Genome Institute"/>
            <person name="Mondo S.J."/>
            <person name="Dannebaum R.O."/>
            <person name="Kuo R.C."/>
            <person name="Labutti K."/>
            <person name="Haridas S."/>
            <person name="Kuo A."/>
            <person name="Salamov A."/>
            <person name="Ahrendt S.R."/>
            <person name="Lipzen A."/>
            <person name="Sullivan W."/>
            <person name="Andreopoulos W.B."/>
            <person name="Clum A."/>
            <person name="Lindquist E."/>
            <person name="Daum C."/>
            <person name="Ramamoorthy G.K."/>
            <person name="Gryganskyi A."/>
            <person name="Culley D."/>
            <person name="Magnuson J.K."/>
            <person name="James T.Y."/>
            <person name="O'Malley M.A."/>
            <person name="Stajich J.E."/>
            <person name="Spatafora J.W."/>
            <person name="Visel A."/>
            <person name="Grigoriev I.V."/>
        </authorList>
    </citation>
    <scope>NUCLEOTIDE SEQUENCE [LARGE SCALE GENOMIC DNA]</scope>
    <source>
        <strain evidence="3 4">ATCC 12442</strain>
    </source>
</reference>
<dbReference type="GeneID" id="63807682"/>
<gene>
    <name evidence="3" type="ORF">DL89DRAFT_31545</name>
</gene>
<evidence type="ECO:0000313" key="3">
    <source>
        <dbReference type="EMBL" id="ORX68324.1"/>
    </source>
</evidence>
<dbReference type="PANTHER" id="PTHR37987">
    <property type="entry name" value="CHROMOSOME 9, WHOLE GENOME SHOTGUN SEQUENCE"/>
    <property type="match status" value="1"/>
</dbReference>
<dbReference type="Gene3D" id="1.10.3330.10">
    <property type="entry name" value="Oxo-4-hydroxy-4-carboxy-5-ureidoimidazoline decarboxylase"/>
    <property type="match status" value="1"/>
</dbReference>
<dbReference type="AlphaFoldDB" id="A0A1Y1W535"/>
<dbReference type="Pfam" id="PF09349">
    <property type="entry name" value="OHCU_decarbox"/>
    <property type="match status" value="1"/>
</dbReference>
<dbReference type="GO" id="GO:0006144">
    <property type="term" value="P:purine nucleobase metabolic process"/>
    <property type="evidence" value="ECO:0007669"/>
    <property type="project" value="UniProtKB-KW"/>
</dbReference>
<dbReference type="STRING" id="61395.A0A1Y1W535"/>
<keyword evidence="4" id="KW-1185">Reference proteome</keyword>
<comment type="caution">
    <text evidence="3">The sequence shown here is derived from an EMBL/GenBank/DDBJ whole genome shotgun (WGS) entry which is preliminary data.</text>
</comment>
<keyword evidence="1" id="KW-0659">Purine metabolism</keyword>
<dbReference type="RefSeq" id="XP_040742138.1">
    <property type="nucleotide sequence ID" value="XM_040891034.1"/>
</dbReference>
<evidence type="ECO:0000256" key="1">
    <source>
        <dbReference type="ARBA" id="ARBA00022631"/>
    </source>
</evidence>
<organism evidence="3 4">
    <name type="scientific">Linderina pennispora</name>
    <dbReference type="NCBI Taxonomy" id="61395"/>
    <lineage>
        <taxon>Eukaryota</taxon>
        <taxon>Fungi</taxon>
        <taxon>Fungi incertae sedis</taxon>
        <taxon>Zoopagomycota</taxon>
        <taxon>Kickxellomycotina</taxon>
        <taxon>Kickxellomycetes</taxon>
        <taxon>Kickxellales</taxon>
        <taxon>Kickxellaceae</taxon>
        <taxon>Linderina</taxon>
    </lineage>
</organism>
<dbReference type="OrthoDB" id="5398391at2759"/>
<dbReference type="InterPro" id="IPR018020">
    <property type="entry name" value="OHCU_decarboxylase"/>
</dbReference>